<dbReference type="InterPro" id="IPR001627">
    <property type="entry name" value="Semap_dom"/>
</dbReference>
<dbReference type="GO" id="GO:0071526">
    <property type="term" value="P:semaphorin-plexin signaling pathway"/>
    <property type="evidence" value="ECO:0007669"/>
    <property type="project" value="TreeGrafter"/>
</dbReference>
<dbReference type="GO" id="GO:0001755">
    <property type="term" value="P:neural crest cell migration"/>
    <property type="evidence" value="ECO:0007669"/>
    <property type="project" value="TreeGrafter"/>
</dbReference>
<dbReference type="GO" id="GO:0005615">
    <property type="term" value="C:extracellular space"/>
    <property type="evidence" value="ECO:0007669"/>
    <property type="project" value="TreeGrafter"/>
</dbReference>
<keyword evidence="5" id="KW-0325">Glycoprotein</keyword>
<name>A0A6A5EM84_PERFL</name>
<dbReference type="Gene3D" id="3.30.1680.10">
    <property type="entry name" value="ligand-binding face of the semaphorins, domain 2"/>
    <property type="match status" value="1"/>
</dbReference>
<gene>
    <name evidence="9" type="ORF">PFLUV_G00236060</name>
</gene>
<dbReference type="GO" id="GO:0030335">
    <property type="term" value="P:positive regulation of cell migration"/>
    <property type="evidence" value="ECO:0007669"/>
    <property type="project" value="TreeGrafter"/>
</dbReference>
<evidence type="ECO:0000313" key="9">
    <source>
        <dbReference type="EMBL" id="KAF1375112.1"/>
    </source>
</evidence>
<dbReference type="Pfam" id="PF01403">
    <property type="entry name" value="Sema"/>
    <property type="match status" value="1"/>
</dbReference>
<dbReference type="InterPro" id="IPR002165">
    <property type="entry name" value="Plexin_repeat"/>
</dbReference>
<dbReference type="InterPro" id="IPR036352">
    <property type="entry name" value="Semap_dom_sf"/>
</dbReference>
<dbReference type="GO" id="GO:0000122">
    <property type="term" value="P:negative regulation of transcription by RNA polymerase II"/>
    <property type="evidence" value="ECO:0007669"/>
    <property type="project" value="TreeGrafter"/>
</dbReference>
<evidence type="ECO:0000256" key="1">
    <source>
        <dbReference type="ARBA" id="ARBA00004370"/>
    </source>
</evidence>
<reference evidence="9 10" key="1">
    <citation type="submission" date="2019-06" db="EMBL/GenBank/DDBJ databases">
        <title>A chromosome-scale genome assembly of the European perch, Perca fluviatilis.</title>
        <authorList>
            <person name="Roques C."/>
            <person name="Zahm M."/>
            <person name="Cabau C."/>
            <person name="Klopp C."/>
            <person name="Bouchez O."/>
            <person name="Donnadieu C."/>
            <person name="Kuhl H."/>
            <person name="Gislard M."/>
            <person name="Guendouz S."/>
            <person name="Journot L."/>
            <person name="Haffray P."/>
            <person name="Bestin A."/>
            <person name="Morvezen R."/>
            <person name="Feron R."/>
            <person name="Wen M."/>
            <person name="Jouanno E."/>
            <person name="Herpin A."/>
            <person name="Schartl M."/>
            <person name="Postlethwait J."/>
            <person name="Schaerlinger B."/>
            <person name="Chardard D."/>
            <person name="Lecocq T."/>
            <person name="Poncet C."/>
            <person name="Jaffrelo L."/>
            <person name="Lampietro C."/>
            <person name="Guiguen Y."/>
        </authorList>
    </citation>
    <scope>NUCLEOTIDE SEQUENCE [LARGE SCALE GENOMIC DNA]</scope>
    <source>
        <tissue evidence="9">Blood</tissue>
    </source>
</reference>
<dbReference type="SMART" id="SM00630">
    <property type="entry name" value="Sema"/>
    <property type="match status" value="1"/>
</dbReference>
<keyword evidence="4" id="KW-1015">Disulfide bond</keyword>
<evidence type="ECO:0000256" key="3">
    <source>
        <dbReference type="ARBA" id="ARBA00023136"/>
    </source>
</evidence>
<keyword evidence="10" id="KW-1185">Reference proteome</keyword>
<dbReference type="PROSITE" id="PS51004">
    <property type="entry name" value="SEMA"/>
    <property type="match status" value="1"/>
</dbReference>
<dbReference type="SUPFAM" id="SSF101912">
    <property type="entry name" value="Sema domain"/>
    <property type="match status" value="1"/>
</dbReference>
<dbReference type="PANTHER" id="PTHR11036">
    <property type="entry name" value="SEMAPHORIN"/>
    <property type="match status" value="1"/>
</dbReference>
<dbReference type="SUPFAM" id="SSF48726">
    <property type="entry name" value="Immunoglobulin"/>
    <property type="match status" value="1"/>
</dbReference>
<keyword evidence="7" id="KW-1133">Transmembrane helix</keyword>
<dbReference type="InterPro" id="IPR036179">
    <property type="entry name" value="Ig-like_dom_sf"/>
</dbReference>
<proteinExistence type="inferred from homology"/>
<dbReference type="SMART" id="SM00423">
    <property type="entry name" value="PSI"/>
    <property type="match status" value="1"/>
</dbReference>
<comment type="caution">
    <text evidence="6">Lacks conserved residue(s) required for the propagation of feature annotation.</text>
</comment>
<protein>
    <recommendedName>
        <fullName evidence="8">Sema domain-containing protein</fullName>
    </recommendedName>
</protein>
<dbReference type="Pfam" id="PF01437">
    <property type="entry name" value="PSI"/>
    <property type="match status" value="1"/>
</dbReference>
<accession>A0A6A5EM84</accession>
<dbReference type="PANTHER" id="PTHR11036:SF135">
    <property type="entry name" value="SEMAPHORIN 4D ISOFORM X1-RELATED"/>
    <property type="match status" value="1"/>
</dbReference>
<comment type="caution">
    <text evidence="9">The sequence shown here is derived from an EMBL/GenBank/DDBJ whole genome shotgun (WGS) entry which is preliminary data.</text>
</comment>
<dbReference type="InterPro" id="IPR027231">
    <property type="entry name" value="Semaphorin"/>
</dbReference>
<evidence type="ECO:0000313" key="10">
    <source>
        <dbReference type="Proteomes" id="UP000465112"/>
    </source>
</evidence>
<dbReference type="Proteomes" id="UP000465112">
    <property type="component" value="Chromosome 20"/>
</dbReference>
<dbReference type="GO" id="GO:0030215">
    <property type="term" value="F:semaphorin receptor binding"/>
    <property type="evidence" value="ECO:0007669"/>
    <property type="project" value="InterPro"/>
</dbReference>
<sequence>MFSLFSSQKTRSPADMMRSPMVLMYFLLIMSEGLAVSNRPRRSVSFQDMNLKQFKESGFSSLSSLMIRDDIGQLVVGARGKVLILSLDDITEKTSEANWTVSSADKALCQMKGKHTKECDNFIRTLHTMEDGKMLVCGTNAFNPECDYMTFTNGSVSLEGNKHVGRGKVPYDPDQRFASLMNENTLYSAASSNFLSTELVFQKHGLNPLKTEMTRSWFNEPTMISVSLAEASKNSEDGEDDKVFLFFTETAVEEHHDNIQVSRIARVCKSDLGGERTLQRKWTSFLKARLDCPFGGAGLSPLVQDAFLLQDPNNWRDSTFYATFTANSESSGACSQSAVCAYKLSDISQVFNGRFLAEMDTGSWETYTGEEPFPHPGSCINNELRAKGVMSSLDLSDKALLFVKSHPLMDGVVTPIAGKPLLVRTGIRFSKIVVDQVTSLDGRRHQVMLIGTDSGWLQKAVRFDGEDGRVIEELQLFQTPQPVNFLQLSFRTGQLYSGVNNIAVQVNVRDCSRYTSCDDCLLARDPYCGWDKFRAQCASVVGALLGSMIQSLTDGDIQMCPITELKNKPAVVYLIPGLVQFLPCSPETNLPISWHLSESILLTGPRHTVLSQGLIIRPTDSDSGIYTCETVETVKGKVHRKTVVQYFVEVQDTNTLFRTMRVAVITLADLACLLMLLICSALVIRHLKAKRQNHIGCGNQNNNNNNNNNQMIIVKPFCHYDQSLDRHMEEGLVHCDQAGEQSVEAGNVISILVLPECPVAKAAEEELEADNDNRCTFIETTG</sequence>
<comment type="similarity">
    <text evidence="2">Belongs to the semaphorin family.</text>
</comment>
<dbReference type="GO" id="GO:0043931">
    <property type="term" value="P:ossification involved in bone maturation"/>
    <property type="evidence" value="ECO:0007669"/>
    <property type="project" value="TreeGrafter"/>
</dbReference>
<dbReference type="AlphaFoldDB" id="A0A6A5EM84"/>
<feature type="transmembrane region" description="Helical" evidence="7">
    <location>
        <begin position="662"/>
        <end position="684"/>
    </location>
</feature>
<dbReference type="OrthoDB" id="9988752at2759"/>
<evidence type="ECO:0000256" key="7">
    <source>
        <dbReference type="SAM" id="Phobius"/>
    </source>
</evidence>
<dbReference type="EMBL" id="VHII01000020">
    <property type="protein sequence ID" value="KAF1375112.1"/>
    <property type="molecule type" value="Genomic_DNA"/>
</dbReference>
<dbReference type="InterPro" id="IPR015943">
    <property type="entry name" value="WD40/YVTN_repeat-like_dom_sf"/>
</dbReference>
<dbReference type="SUPFAM" id="SSF103575">
    <property type="entry name" value="Plexin repeat"/>
    <property type="match status" value="1"/>
</dbReference>
<dbReference type="Gene3D" id="2.130.10.10">
    <property type="entry name" value="YVTN repeat-like/Quinoprotein amine dehydrogenase"/>
    <property type="match status" value="1"/>
</dbReference>
<keyword evidence="3 7" id="KW-0472">Membrane</keyword>
<evidence type="ECO:0000256" key="6">
    <source>
        <dbReference type="PROSITE-ProRule" id="PRU00352"/>
    </source>
</evidence>
<keyword evidence="7" id="KW-0812">Transmembrane</keyword>
<comment type="subcellular location">
    <subcellularLocation>
        <location evidence="1">Membrane</location>
    </subcellularLocation>
</comment>
<evidence type="ECO:0000256" key="2">
    <source>
        <dbReference type="ARBA" id="ARBA00009492"/>
    </source>
</evidence>
<dbReference type="GO" id="GO:0045499">
    <property type="term" value="F:chemorepellent activity"/>
    <property type="evidence" value="ECO:0007669"/>
    <property type="project" value="TreeGrafter"/>
</dbReference>
<organism evidence="9 10">
    <name type="scientific">Perca fluviatilis</name>
    <name type="common">European perch</name>
    <dbReference type="NCBI Taxonomy" id="8168"/>
    <lineage>
        <taxon>Eukaryota</taxon>
        <taxon>Metazoa</taxon>
        <taxon>Chordata</taxon>
        <taxon>Craniata</taxon>
        <taxon>Vertebrata</taxon>
        <taxon>Euteleostomi</taxon>
        <taxon>Actinopterygii</taxon>
        <taxon>Neopterygii</taxon>
        <taxon>Teleostei</taxon>
        <taxon>Neoteleostei</taxon>
        <taxon>Acanthomorphata</taxon>
        <taxon>Eupercaria</taxon>
        <taxon>Perciformes</taxon>
        <taxon>Percoidei</taxon>
        <taxon>Percidae</taxon>
        <taxon>Percinae</taxon>
        <taxon>Perca</taxon>
    </lineage>
</organism>
<dbReference type="GO" id="GO:0005886">
    <property type="term" value="C:plasma membrane"/>
    <property type="evidence" value="ECO:0007669"/>
    <property type="project" value="TreeGrafter"/>
</dbReference>
<feature type="domain" description="Sema" evidence="8">
    <location>
        <begin position="41"/>
        <end position="508"/>
    </location>
</feature>
<evidence type="ECO:0000259" key="8">
    <source>
        <dbReference type="PROSITE" id="PS51004"/>
    </source>
</evidence>
<evidence type="ECO:0000256" key="4">
    <source>
        <dbReference type="ARBA" id="ARBA00023157"/>
    </source>
</evidence>
<evidence type="ECO:0000256" key="5">
    <source>
        <dbReference type="ARBA" id="ARBA00023180"/>
    </source>
</evidence>
<dbReference type="InterPro" id="IPR016201">
    <property type="entry name" value="PSI"/>
</dbReference>
<dbReference type="GO" id="GO:0007411">
    <property type="term" value="P:axon guidance"/>
    <property type="evidence" value="ECO:0007669"/>
    <property type="project" value="TreeGrafter"/>
</dbReference>